<dbReference type="InterPro" id="IPR011333">
    <property type="entry name" value="SKP1/BTB/POZ_sf"/>
</dbReference>
<dbReference type="AlphaFoldDB" id="A0AAV9JH73"/>
<gene>
    <name evidence="2" type="ORF">LTR36_004153</name>
</gene>
<dbReference type="CDD" id="cd18186">
    <property type="entry name" value="BTB_POZ_ZBTB_KLHL-like"/>
    <property type="match status" value="1"/>
</dbReference>
<name>A0AAV9JH73_9PEZI</name>
<dbReference type="PANTHER" id="PTHR47843:SF5">
    <property type="entry name" value="BTB_POZ DOMAIN PROTEIN"/>
    <property type="match status" value="1"/>
</dbReference>
<dbReference type="Pfam" id="PF00651">
    <property type="entry name" value="BTB"/>
    <property type="match status" value="1"/>
</dbReference>
<reference evidence="2 3" key="1">
    <citation type="submission" date="2021-11" db="EMBL/GenBank/DDBJ databases">
        <title>Black yeast isolated from Biological Soil Crust.</title>
        <authorList>
            <person name="Kurbessoian T."/>
        </authorList>
    </citation>
    <scope>NUCLEOTIDE SEQUENCE [LARGE SCALE GENOMIC DNA]</scope>
    <source>
        <strain evidence="2 3">CCFEE 5522</strain>
    </source>
</reference>
<dbReference type="Proteomes" id="UP001324427">
    <property type="component" value="Unassembled WGS sequence"/>
</dbReference>
<accession>A0AAV9JH73</accession>
<comment type="caution">
    <text evidence="2">The sequence shown here is derived from an EMBL/GenBank/DDBJ whole genome shotgun (WGS) entry which is preliminary data.</text>
</comment>
<dbReference type="SUPFAM" id="SSF54695">
    <property type="entry name" value="POZ domain"/>
    <property type="match status" value="1"/>
</dbReference>
<dbReference type="PROSITE" id="PS50097">
    <property type="entry name" value="BTB"/>
    <property type="match status" value="1"/>
</dbReference>
<dbReference type="EMBL" id="JAVFHQ010000024">
    <property type="protein sequence ID" value="KAK4544581.1"/>
    <property type="molecule type" value="Genomic_DNA"/>
</dbReference>
<dbReference type="PANTHER" id="PTHR47843">
    <property type="entry name" value="BTB DOMAIN-CONTAINING PROTEIN-RELATED"/>
    <property type="match status" value="1"/>
</dbReference>
<dbReference type="SMART" id="SM00225">
    <property type="entry name" value="BTB"/>
    <property type="match status" value="1"/>
</dbReference>
<sequence length="253" mass="29001">MPRNFDVTGFFDQEAFSDVTVKFGTRERKCHKMILCSTSQYFNDLCGPGKSFAESSQLVVELKDDDEEAVEAMLRWLYTFDYEKRAGVEKQGPTLNFHLNVYVVSDKYLLAALQEESINPLQSDLEATEEDELVAFIQEVCYGHQSFPQAVMDVVDKARDGRLDVLLEHSAFRDMMLRDPELCLSVVDKLQTKMNAKDGVMRDLVEKRYSKCVCKREELGDKLVPGTTYFCGKRNCSRPLAVKQCWVKRGAWV</sequence>
<proteinExistence type="predicted"/>
<keyword evidence="3" id="KW-1185">Reference proteome</keyword>
<organism evidence="2 3">
    <name type="scientific">Oleoguttula mirabilis</name>
    <dbReference type="NCBI Taxonomy" id="1507867"/>
    <lineage>
        <taxon>Eukaryota</taxon>
        <taxon>Fungi</taxon>
        <taxon>Dikarya</taxon>
        <taxon>Ascomycota</taxon>
        <taxon>Pezizomycotina</taxon>
        <taxon>Dothideomycetes</taxon>
        <taxon>Dothideomycetidae</taxon>
        <taxon>Mycosphaerellales</taxon>
        <taxon>Teratosphaeriaceae</taxon>
        <taxon>Oleoguttula</taxon>
    </lineage>
</organism>
<dbReference type="InterPro" id="IPR000210">
    <property type="entry name" value="BTB/POZ_dom"/>
</dbReference>
<evidence type="ECO:0000313" key="2">
    <source>
        <dbReference type="EMBL" id="KAK4544581.1"/>
    </source>
</evidence>
<dbReference type="Gene3D" id="3.30.710.10">
    <property type="entry name" value="Potassium Channel Kv1.1, Chain A"/>
    <property type="match status" value="1"/>
</dbReference>
<evidence type="ECO:0000259" key="1">
    <source>
        <dbReference type="PROSITE" id="PS50097"/>
    </source>
</evidence>
<feature type="domain" description="BTB" evidence="1">
    <location>
        <begin position="17"/>
        <end position="86"/>
    </location>
</feature>
<protein>
    <recommendedName>
        <fullName evidence="1">BTB domain-containing protein</fullName>
    </recommendedName>
</protein>
<evidence type="ECO:0000313" key="3">
    <source>
        <dbReference type="Proteomes" id="UP001324427"/>
    </source>
</evidence>